<reference evidence="1" key="1">
    <citation type="submission" date="2018-03" db="EMBL/GenBank/DDBJ databases">
        <authorList>
            <person name="Keele B.F."/>
        </authorList>
    </citation>
    <scope>NUCLEOTIDE SEQUENCE</scope>
    <source>
        <strain evidence="1">CNR341</strain>
    </source>
</reference>
<dbReference type="AlphaFoldDB" id="A0A330KYL8"/>
<evidence type="ECO:0000313" key="1">
    <source>
        <dbReference type="EMBL" id="SPN80103.1"/>
    </source>
</evidence>
<gene>
    <name evidence="1" type="ORF">PCNR341_0076</name>
</gene>
<name>A0A330KYL8_KLEPN</name>
<proteinExistence type="predicted"/>
<protein>
    <submittedName>
        <fullName evidence="1">Uncharacterized protein</fullName>
    </submittedName>
</protein>
<sequence length="43" mass="5191">MFIFVGHKVRYSELFIRMSAFFILVKLFVRNSGTMMKELNEEM</sequence>
<dbReference type="EMBL" id="LT994833">
    <property type="protein sequence ID" value="SPN80103.1"/>
    <property type="molecule type" value="Genomic_DNA"/>
</dbReference>
<keyword evidence="1" id="KW-0614">Plasmid</keyword>
<geneLocation type="plasmid" evidence="1">
    <name>CNR341</name>
</geneLocation>
<accession>A0A330KYL8</accession>
<organism evidence="1">
    <name type="scientific">Klebsiella pneumoniae</name>
    <dbReference type="NCBI Taxonomy" id="573"/>
    <lineage>
        <taxon>Bacteria</taxon>
        <taxon>Pseudomonadati</taxon>
        <taxon>Pseudomonadota</taxon>
        <taxon>Gammaproteobacteria</taxon>
        <taxon>Enterobacterales</taxon>
        <taxon>Enterobacteriaceae</taxon>
        <taxon>Klebsiella/Raoultella group</taxon>
        <taxon>Klebsiella</taxon>
        <taxon>Klebsiella pneumoniae complex</taxon>
    </lineage>
</organism>